<dbReference type="Proteomes" id="UP001176961">
    <property type="component" value="Unassembled WGS sequence"/>
</dbReference>
<reference evidence="1" key="1">
    <citation type="submission" date="2023-07" db="EMBL/GenBank/DDBJ databases">
        <authorList>
            <consortium name="CYATHOMIX"/>
        </authorList>
    </citation>
    <scope>NUCLEOTIDE SEQUENCE</scope>
    <source>
        <strain evidence="1">N/A</strain>
    </source>
</reference>
<sequence>MRQKTMSYKLFFILVLLHVAVGREVRGPSQRKLERFRGVSLKAVPPEVFTSCLLRCQKRDRCQIGTRQSGRFSSQDKCYRCIERCWLDKTYVSPKSIEV</sequence>
<dbReference type="AlphaFoldDB" id="A0AA36GEW6"/>
<gene>
    <name evidence="1" type="ORF">CYNAS_LOCUS1732</name>
</gene>
<evidence type="ECO:0000313" key="1">
    <source>
        <dbReference type="EMBL" id="CAJ0589749.1"/>
    </source>
</evidence>
<accession>A0AA36GEW6</accession>
<keyword evidence="2" id="KW-1185">Reference proteome</keyword>
<dbReference type="EMBL" id="CATQJL010000001">
    <property type="protein sequence ID" value="CAJ0589749.1"/>
    <property type="molecule type" value="Genomic_DNA"/>
</dbReference>
<organism evidence="1 2">
    <name type="scientific">Cylicocyclus nassatus</name>
    <name type="common">Nematode worm</name>
    <dbReference type="NCBI Taxonomy" id="53992"/>
    <lineage>
        <taxon>Eukaryota</taxon>
        <taxon>Metazoa</taxon>
        <taxon>Ecdysozoa</taxon>
        <taxon>Nematoda</taxon>
        <taxon>Chromadorea</taxon>
        <taxon>Rhabditida</taxon>
        <taxon>Rhabditina</taxon>
        <taxon>Rhabditomorpha</taxon>
        <taxon>Strongyloidea</taxon>
        <taxon>Strongylidae</taxon>
        <taxon>Cylicocyclus</taxon>
    </lineage>
</organism>
<comment type="caution">
    <text evidence="1">The sequence shown here is derived from an EMBL/GenBank/DDBJ whole genome shotgun (WGS) entry which is preliminary data.</text>
</comment>
<evidence type="ECO:0000313" key="2">
    <source>
        <dbReference type="Proteomes" id="UP001176961"/>
    </source>
</evidence>
<proteinExistence type="predicted"/>
<name>A0AA36GEW6_CYLNA</name>
<protein>
    <submittedName>
        <fullName evidence="1">Uncharacterized protein</fullName>
    </submittedName>
</protein>